<dbReference type="Pfam" id="PF01762">
    <property type="entry name" value="Galactosyl_T"/>
    <property type="match status" value="1"/>
</dbReference>
<evidence type="ECO:0000256" key="4">
    <source>
        <dbReference type="ARBA" id="ARBA00022676"/>
    </source>
</evidence>
<name>H2YY67_CIOSA</name>
<evidence type="ECO:0000313" key="13">
    <source>
        <dbReference type="Ensembl" id="ENSCSAVP00000010278.1"/>
    </source>
</evidence>
<keyword evidence="6" id="KW-0812">Transmembrane</keyword>
<keyword evidence="8" id="KW-1133">Transmembrane helix</keyword>
<keyword evidence="14" id="KW-1185">Reference proteome</keyword>
<keyword evidence="5" id="KW-0808">Transferase</keyword>
<evidence type="ECO:0000256" key="5">
    <source>
        <dbReference type="ARBA" id="ARBA00022679"/>
    </source>
</evidence>
<sequence>MNKHLYHVIRRRNKVLVFVLVALWAPFLYHRLRPSRSKATSVLPSDNYFEKQLKEIPHLYLEENLVSSQYEYTYVILPRHAAACGVSQSHYVMKDRSKRETNNSTDFPVPNLNKIGQQRTLPLIMLFLVHSGASHFEHRRAIRETWGSVGKRLSRLVFILGNPHNYTTQQQVDTESSVHGDILQVDFYETYRNITLKAIMALKWVTRYCPRAAYVTKVDDDMFVGVERILSSAVGGGMDRRRLLLCKPNHDFKVTRDGKYQVPVSLYNATRWPTFCFGGCWIASIDIIKKFYEEAMKTKQIYLDDVFITGILRLKIHLRLRRVRFSTNIFCHGRGDPENVRKFWKQRTENFSVNPRKHWMSCYR</sequence>
<evidence type="ECO:0000256" key="10">
    <source>
        <dbReference type="ARBA" id="ARBA00023136"/>
    </source>
</evidence>
<dbReference type="OMA" id="YCPRAAY"/>
<evidence type="ECO:0000256" key="9">
    <source>
        <dbReference type="ARBA" id="ARBA00023034"/>
    </source>
</evidence>
<dbReference type="Proteomes" id="UP000007875">
    <property type="component" value="Unassembled WGS sequence"/>
</dbReference>
<dbReference type="PANTHER" id="PTHR11214">
    <property type="entry name" value="BETA-1,3-N-ACETYLGLUCOSAMINYLTRANSFERASE"/>
    <property type="match status" value="1"/>
</dbReference>
<reference evidence="13" key="2">
    <citation type="submission" date="2025-08" db="UniProtKB">
        <authorList>
            <consortium name="Ensembl"/>
        </authorList>
    </citation>
    <scope>IDENTIFICATION</scope>
</reference>
<evidence type="ECO:0000256" key="8">
    <source>
        <dbReference type="ARBA" id="ARBA00022989"/>
    </source>
</evidence>
<dbReference type="InParanoid" id="H2YY67"/>
<evidence type="ECO:0000256" key="6">
    <source>
        <dbReference type="ARBA" id="ARBA00022692"/>
    </source>
</evidence>
<comment type="similarity">
    <text evidence="3 12">Belongs to the glycosyltransferase 31 family.</text>
</comment>
<comment type="pathway">
    <text evidence="2">Protein modification; protein glycosylation.</text>
</comment>
<dbReference type="GO" id="GO:0000139">
    <property type="term" value="C:Golgi membrane"/>
    <property type="evidence" value="ECO:0007669"/>
    <property type="project" value="UniProtKB-SubCell"/>
</dbReference>
<keyword evidence="10" id="KW-0472">Membrane</keyword>
<evidence type="ECO:0000256" key="11">
    <source>
        <dbReference type="ARBA" id="ARBA00023180"/>
    </source>
</evidence>
<proteinExistence type="inferred from homology"/>
<organism evidence="13 14">
    <name type="scientific">Ciona savignyi</name>
    <name type="common">Pacific transparent sea squirt</name>
    <dbReference type="NCBI Taxonomy" id="51511"/>
    <lineage>
        <taxon>Eukaryota</taxon>
        <taxon>Metazoa</taxon>
        <taxon>Chordata</taxon>
        <taxon>Tunicata</taxon>
        <taxon>Ascidiacea</taxon>
        <taxon>Phlebobranchia</taxon>
        <taxon>Cionidae</taxon>
        <taxon>Ciona</taxon>
    </lineage>
</organism>
<reference evidence="14" key="1">
    <citation type="submission" date="2003-08" db="EMBL/GenBank/DDBJ databases">
        <authorList>
            <person name="Birren B."/>
            <person name="Nusbaum C."/>
            <person name="Abebe A."/>
            <person name="Abouelleil A."/>
            <person name="Adekoya E."/>
            <person name="Ait-zahra M."/>
            <person name="Allen N."/>
            <person name="Allen T."/>
            <person name="An P."/>
            <person name="Anderson M."/>
            <person name="Anderson S."/>
            <person name="Arachchi H."/>
            <person name="Armbruster J."/>
            <person name="Bachantsang P."/>
            <person name="Baldwin J."/>
            <person name="Barry A."/>
            <person name="Bayul T."/>
            <person name="Blitshsteyn B."/>
            <person name="Bloom T."/>
            <person name="Blye J."/>
            <person name="Boguslavskiy L."/>
            <person name="Borowsky M."/>
            <person name="Boukhgalter B."/>
            <person name="Brunache A."/>
            <person name="Butler J."/>
            <person name="Calixte N."/>
            <person name="Calvo S."/>
            <person name="Camarata J."/>
            <person name="Campo K."/>
            <person name="Chang J."/>
            <person name="Cheshatsang Y."/>
            <person name="Citroen M."/>
            <person name="Collymore A."/>
            <person name="Considine T."/>
            <person name="Cook A."/>
            <person name="Cooke P."/>
            <person name="Corum B."/>
            <person name="Cuomo C."/>
            <person name="David R."/>
            <person name="Dawoe T."/>
            <person name="Degray S."/>
            <person name="Dodge S."/>
            <person name="Dooley K."/>
            <person name="Dorje P."/>
            <person name="Dorjee K."/>
            <person name="Dorris L."/>
            <person name="Duffey N."/>
            <person name="Dupes A."/>
            <person name="Elkins T."/>
            <person name="Engels R."/>
            <person name="Erickson J."/>
            <person name="Farina A."/>
            <person name="Faro S."/>
            <person name="Ferreira P."/>
            <person name="Fischer H."/>
            <person name="Fitzgerald M."/>
            <person name="Foley K."/>
            <person name="Gage D."/>
            <person name="Galagan J."/>
            <person name="Gearin G."/>
            <person name="Gnerre S."/>
            <person name="Gnirke A."/>
            <person name="Goyette A."/>
            <person name="Graham J."/>
            <person name="Grandbois E."/>
            <person name="Gyaltsen K."/>
            <person name="Hafez N."/>
            <person name="Hagopian D."/>
            <person name="Hagos B."/>
            <person name="Hall J."/>
            <person name="Hatcher B."/>
            <person name="Heller A."/>
            <person name="Higgins H."/>
            <person name="Honan T."/>
            <person name="Horn A."/>
            <person name="Houde N."/>
            <person name="Hughes L."/>
            <person name="Hulme W."/>
            <person name="Husby E."/>
            <person name="Iliev I."/>
            <person name="Jaffe D."/>
            <person name="Jones C."/>
            <person name="Kamal M."/>
            <person name="Kamat A."/>
            <person name="Kamvysselis M."/>
            <person name="Karlsson E."/>
            <person name="Kells C."/>
            <person name="Kieu A."/>
            <person name="Kisner P."/>
            <person name="Kodira C."/>
            <person name="Kulbokas E."/>
            <person name="Labutti K."/>
            <person name="Lama D."/>
            <person name="Landers T."/>
            <person name="Leger J."/>
            <person name="Levine S."/>
            <person name="Lewis D."/>
            <person name="Lewis T."/>
            <person name="Lindblad-toh K."/>
            <person name="Liu X."/>
            <person name="Lokyitsang T."/>
            <person name="Lokyitsang Y."/>
            <person name="Lucien O."/>
            <person name="Lui A."/>
            <person name="Ma L.J."/>
            <person name="Mabbitt R."/>
            <person name="Macdonald J."/>
            <person name="Maclean C."/>
            <person name="Major J."/>
            <person name="Manning J."/>
            <person name="Marabella R."/>
            <person name="Maru K."/>
            <person name="Matthews C."/>
            <person name="Mauceli E."/>
            <person name="Mccarthy M."/>
            <person name="Mcdonough S."/>
            <person name="Mcghee T."/>
            <person name="Meldrim J."/>
            <person name="Meneus L."/>
            <person name="Mesirov J."/>
            <person name="Mihalev A."/>
            <person name="Mihova T."/>
            <person name="Mikkelsen T."/>
            <person name="Mlenga V."/>
            <person name="Moru K."/>
            <person name="Mozes J."/>
            <person name="Mulrain L."/>
            <person name="Munson G."/>
            <person name="Naylor J."/>
            <person name="Newes C."/>
            <person name="Nguyen C."/>
            <person name="Nguyen N."/>
            <person name="Nguyen T."/>
            <person name="Nicol R."/>
            <person name="Nielsen C."/>
            <person name="Nizzari M."/>
            <person name="Norbu C."/>
            <person name="Norbu N."/>
            <person name="O'donnell P."/>
            <person name="Okoawo O."/>
            <person name="O'leary S."/>
            <person name="Omotosho B."/>
            <person name="O'neill K."/>
            <person name="Osman S."/>
            <person name="Parker S."/>
            <person name="Perrin D."/>
            <person name="Phunkhang P."/>
            <person name="Piqani B."/>
            <person name="Purcell S."/>
            <person name="Rachupka T."/>
            <person name="Ramasamy U."/>
            <person name="Rameau R."/>
            <person name="Ray V."/>
            <person name="Raymond C."/>
            <person name="Retta R."/>
            <person name="Richardson S."/>
            <person name="Rise C."/>
            <person name="Rodriguez J."/>
            <person name="Rogers J."/>
            <person name="Rogov P."/>
            <person name="Rutman M."/>
            <person name="Schupbach R."/>
            <person name="Seaman C."/>
            <person name="Settipalli S."/>
            <person name="Sharpe T."/>
            <person name="Sheridan J."/>
            <person name="Sherpa N."/>
            <person name="Shi J."/>
            <person name="Smirnov S."/>
            <person name="Smith C."/>
            <person name="Sougnez C."/>
            <person name="Spencer B."/>
            <person name="Stalker J."/>
            <person name="Stange-thomann N."/>
            <person name="Stavropoulos S."/>
            <person name="Stetson K."/>
            <person name="Stone C."/>
            <person name="Stone S."/>
            <person name="Stubbs M."/>
            <person name="Talamas J."/>
            <person name="Tchuinga P."/>
            <person name="Tenzing P."/>
            <person name="Tesfaye S."/>
            <person name="Theodore J."/>
            <person name="Thoulutsang Y."/>
            <person name="Topham K."/>
            <person name="Towey S."/>
            <person name="Tsamla T."/>
            <person name="Tsomo N."/>
            <person name="Vallee D."/>
            <person name="Vassiliev H."/>
            <person name="Venkataraman V."/>
            <person name="Vinson J."/>
            <person name="Vo A."/>
            <person name="Wade C."/>
            <person name="Wang S."/>
            <person name="Wangchuk T."/>
            <person name="Wangdi T."/>
            <person name="Whittaker C."/>
            <person name="Wilkinson J."/>
            <person name="Wu Y."/>
            <person name="Wyman D."/>
            <person name="Yadav S."/>
            <person name="Yang S."/>
            <person name="Yang X."/>
            <person name="Yeager S."/>
            <person name="Yee E."/>
            <person name="Young G."/>
            <person name="Zainoun J."/>
            <person name="Zembeck L."/>
            <person name="Zimmer A."/>
            <person name="Zody M."/>
            <person name="Lander E."/>
        </authorList>
    </citation>
    <scope>NUCLEOTIDE SEQUENCE [LARGE SCALE GENOMIC DNA]</scope>
</reference>
<dbReference type="GO" id="GO:0016758">
    <property type="term" value="F:hexosyltransferase activity"/>
    <property type="evidence" value="ECO:0007669"/>
    <property type="project" value="InterPro"/>
</dbReference>
<reference evidence="13" key="3">
    <citation type="submission" date="2025-09" db="UniProtKB">
        <authorList>
            <consortium name="Ensembl"/>
        </authorList>
    </citation>
    <scope>IDENTIFICATION</scope>
</reference>
<protein>
    <recommendedName>
        <fullName evidence="12">Hexosyltransferase</fullName>
        <ecNumber evidence="12">2.4.1.-</ecNumber>
    </recommendedName>
</protein>
<dbReference type="STRING" id="51511.ENSCSAVP00000010278"/>
<dbReference type="FunFam" id="3.90.550.50:FF:000001">
    <property type="entry name" value="Hexosyltransferase"/>
    <property type="match status" value="1"/>
</dbReference>
<evidence type="ECO:0000256" key="7">
    <source>
        <dbReference type="ARBA" id="ARBA00022968"/>
    </source>
</evidence>
<evidence type="ECO:0000313" key="14">
    <source>
        <dbReference type="Proteomes" id="UP000007875"/>
    </source>
</evidence>
<dbReference type="InterPro" id="IPR002659">
    <property type="entry name" value="Glyco_trans_31"/>
</dbReference>
<evidence type="ECO:0000256" key="2">
    <source>
        <dbReference type="ARBA" id="ARBA00004922"/>
    </source>
</evidence>
<keyword evidence="4 12" id="KW-0328">Glycosyltransferase</keyword>
<evidence type="ECO:0000256" key="1">
    <source>
        <dbReference type="ARBA" id="ARBA00004323"/>
    </source>
</evidence>
<dbReference type="PANTHER" id="PTHR11214:SF3">
    <property type="entry name" value="BETA-1,3-GALACTOSYLTRANSFERASE 6"/>
    <property type="match status" value="1"/>
</dbReference>
<evidence type="ECO:0000256" key="12">
    <source>
        <dbReference type="RuleBase" id="RU363063"/>
    </source>
</evidence>
<dbReference type="GeneTree" id="ENSGT00940000167212"/>
<keyword evidence="9 12" id="KW-0333">Golgi apparatus</keyword>
<dbReference type="Gene3D" id="3.90.550.50">
    <property type="match status" value="1"/>
</dbReference>
<keyword evidence="7" id="KW-0735">Signal-anchor</keyword>
<dbReference type="EC" id="2.4.1.-" evidence="12"/>
<dbReference type="Ensembl" id="ENSCSAVT00000010403.1">
    <property type="protein sequence ID" value="ENSCSAVP00000010278.1"/>
    <property type="gene ID" value="ENSCSAVG00000006061.1"/>
</dbReference>
<dbReference type="HOGENOM" id="CLU_036849_2_1_1"/>
<accession>H2YY67</accession>
<dbReference type="eggNOG" id="KOG2287">
    <property type="taxonomic scope" value="Eukaryota"/>
</dbReference>
<dbReference type="GO" id="GO:0006493">
    <property type="term" value="P:protein O-linked glycosylation"/>
    <property type="evidence" value="ECO:0007669"/>
    <property type="project" value="TreeGrafter"/>
</dbReference>
<keyword evidence="11" id="KW-0325">Glycoprotein</keyword>
<dbReference type="AlphaFoldDB" id="H2YY67"/>
<evidence type="ECO:0000256" key="3">
    <source>
        <dbReference type="ARBA" id="ARBA00008661"/>
    </source>
</evidence>
<comment type="subcellular location">
    <subcellularLocation>
        <location evidence="1 12">Golgi apparatus membrane</location>
        <topology evidence="1 12">Single-pass type II membrane protein</topology>
    </subcellularLocation>
</comment>